<keyword evidence="1" id="KW-1133">Transmembrane helix</keyword>
<dbReference type="AlphaFoldDB" id="E8LMS9"/>
<dbReference type="GO" id="GO:0004803">
    <property type="term" value="F:transposase activity"/>
    <property type="evidence" value="ECO:0007669"/>
    <property type="project" value="InterPro"/>
</dbReference>
<dbReference type="GO" id="GO:0006313">
    <property type="term" value="P:DNA transposition"/>
    <property type="evidence" value="ECO:0007669"/>
    <property type="project" value="InterPro"/>
</dbReference>
<dbReference type="eggNOG" id="COG1943">
    <property type="taxonomic scope" value="Bacteria"/>
</dbReference>
<dbReference type="Gene3D" id="3.30.70.1290">
    <property type="entry name" value="Transposase IS200-like"/>
    <property type="match status" value="1"/>
</dbReference>
<dbReference type="GO" id="GO:0003677">
    <property type="term" value="F:DNA binding"/>
    <property type="evidence" value="ECO:0007669"/>
    <property type="project" value="InterPro"/>
</dbReference>
<reference evidence="3 4" key="1">
    <citation type="submission" date="2011-01" db="EMBL/GenBank/DDBJ databases">
        <authorList>
            <person name="Weinstock G."/>
            <person name="Sodergren E."/>
            <person name="Clifton S."/>
            <person name="Fulton L."/>
            <person name="Fulton B."/>
            <person name="Courtney L."/>
            <person name="Fronick C."/>
            <person name="Harrison M."/>
            <person name="Strong C."/>
            <person name="Farmer C."/>
            <person name="Delahaunty K."/>
            <person name="Markovic C."/>
            <person name="Hall O."/>
            <person name="Minx P."/>
            <person name="Tomlinson C."/>
            <person name="Mitreva M."/>
            <person name="Hou S."/>
            <person name="Chen J."/>
            <person name="Wollam A."/>
            <person name="Pepin K.H."/>
            <person name="Johnson M."/>
            <person name="Bhonagiri V."/>
            <person name="Zhang X."/>
            <person name="Suruliraj S."/>
            <person name="Warren W."/>
            <person name="Chinwalla A."/>
            <person name="Mardis E.R."/>
            <person name="Wilson R.K."/>
        </authorList>
    </citation>
    <scope>NUCLEOTIDE SEQUENCE [LARGE SCALE GENOMIC DNA]</scope>
    <source>
        <strain evidence="4">DSM 22608 / JCM 16073 / KCTC 15190 / YIT 12066</strain>
    </source>
</reference>
<evidence type="ECO:0000313" key="3">
    <source>
        <dbReference type="EMBL" id="EFY06173.1"/>
    </source>
</evidence>
<proteinExistence type="predicted"/>
<keyword evidence="1" id="KW-0472">Membrane</keyword>
<organism evidence="3 4">
    <name type="scientific">Succinatimonas hippei (strain DSM 22608 / JCM 16073 / KCTC 15190 / YIT 12066)</name>
    <dbReference type="NCBI Taxonomy" id="762983"/>
    <lineage>
        <taxon>Bacteria</taxon>
        <taxon>Pseudomonadati</taxon>
        <taxon>Pseudomonadota</taxon>
        <taxon>Gammaproteobacteria</taxon>
        <taxon>Aeromonadales</taxon>
        <taxon>Succinivibrionaceae</taxon>
        <taxon>Succinatimonas</taxon>
    </lineage>
</organism>
<dbReference type="Pfam" id="PF01797">
    <property type="entry name" value="Y1_Tnp"/>
    <property type="match status" value="1"/>
</dbReference>
<dbReference type="InterPro" id="IPR036515">
    <property type="entry name" value="Transposase_17_sf"/>
</dbReference>
<evidence type="ECO:0000256" key="1">
    <source>
        <dbReference type="SAM" id="Phobius"/>
    </source>
</evidence>
<evidence type="ECO:0000259" key="2">
    <source>
        <dbReference type="Pfam" id="PF01797"/>
    </source>
</evidence>
<evidence type="ECO:0000313" key="4">
    <source>
        <dbReference type="Proteomes" id="UP000018458"/>
    </source>
</evidence>
<comment type="caution">
    <text evidence="3">The sequence shown here is derived from an EMBL/GenBank/DDBJ whole genome shotgun (WGS) entry which is preliminary data.</text>
</comment>
<keyword evidence="1" id="KW-0812">Transmembrane</keyword>
<dbReference type="STRING" id="762983.HMPREF9444_02074"/>
<dbReference type="SUPFAM" id="SSF143422">
    <property type="entry name" value="Transposase IS200-like"/>
    <property type="match status" value="1"/>
</dbReference>
<keyword evidence="4" id="KW-1185">Reference proteome</keyword>
<protein>
    <recommendedName>
        <fullName evidence="2">Transposase IS200-like domain-containing protein</fullName>
    </recommendedName>
</protein>
<dbReference type="HOGENOM" id="CLU_101320_5_1_6"/>
<accession>E8LMS9</accession>
<dbReference type="InterPro" id="IPR002686">
    <property type="entry name" value="Transposase_17"/>
</dbReference>
<dbReference type="EMBL" id="AEVO01000147">
    <property type="protein sequence ID" value="EFY06173.1"/>
    <property type="molecule type" value="Genomic_DNA"/>
</dbReference>
<feature type="domain" description="Transposase IS200-like" evidence="2">
    <location>
        <begin position="2"/>
        <end position="79"/>
    </location>
</feature>
<dbReference type="Proteomes" id="UP000018458">
    <property type="component" value="Unassembled WGS sequence"/>
</dbReference>
<name>E8LMS9_SUCHY</name>
<sequence>MNFAVKKNHVSPVNLYPLQLVISILVFKFKRTFSMIIRKRKYPTVRSKLWSNAFRSLSFFASSCGGTPISGIRQYIGRQRTPDQKLSFSSRYFSP</sequence>
<gene>
    <name evidence="3" type="ORF">HMPREF9444_02074</name>
</gene>
<feature type="transmembrane region" description="Helical" evidence="1">
    <location>
        <begin position="12"/>
        <end position="29"/>
    </location>
</feature>
<dbReference type="OrthoDB" id="9798161at2"/>